<evidence type="ECO:0000313" key="3">
    <source>
        <dbReference type="Proteomes" id="UP000471753"/>
    </source>
</evidence>
<protein>
    <submittedName>
        <fullName evidence="2">DUF1508 domain-containing protein</fullName>
    </submittedName>
</protein>
<name>A0A7K3UKI5_9HYPH</name>
<dbReference type="Proteomes" id="UP000471753">
    <property type="component" value="Unassembled WGS sequence"/>
</dbReference>
<sequence length="134" mass="14815">MADLKPIHSEQDYNEALQVVAELWGAKSGTPDGDKLDILATLIDVYENEHFPMDVPTPEAVAFFMAEEERDGQAAGTVFEIYEDRKGSFLFRLVTGTGEIIFHSDAFPSKAEALNAIRLLQKSASESRINEHAA</sequence>
<gene>
    <name evidence="2" type="ORF">GR197_27290</name>
</gene>
<evidence type="ECO:0000259" key="1">
    <source>
        <dbReference type="Pfam" id="PF07411"/>
    </source>
</evidence>
<proteinExistence type="predicted"/>
<feature type="domain" description="DUF1508" evidence="1">
    <location>
        <begin position="84"/>
        <end position="130"/>
    </location>
</feature>
<dbReference type="Pfam" id="PF07411">
    <property type="entry name" value="DUF1508"/>
    <property type="match status" value="1"/>
</dbReference>
<dbReference type="EMBL" id="WUFT01000023">
    <property type="protein sequence ID" value="NEJ74200.1"/>
    <property type="molecule type" value="Genomic_DNA"/>
</dbReference>
<comment type="caution">
    <text evidence="2">The sequence shown here is derived from an EMBL/GenBank/DDBJ whole genome shotgun (WGS) entry which is preliminary data.</text>
</comment>
<organism evidence="2 3">
    <name type="scientific">Rhizobium phaseoli</name>
    <dbReference type="NCBI Taxonomy" id="396"/>
    <lineage>
        <taxon>Bacteria</taxon>
        <taxon>Pseudomonadati</taxon>
        <taxon>Pseudomonadota</taxon>
        <taxon>Alphaproteobacteria</taxon>
        <taxon>Hyphomicrobiales</taxon>
        <taxon>Rhizobiaceae</taxon>
        <taxon>Rhizobium/Agrobacterium group</taxon>
        <taxon>Rhizobium</taxon>
    </lineage>
</organism>
<dbReference type="InterPro" id="IPR036913">
    <property type="entry name" value="YegP-like_sf"/>
</dbReference>
<dbReference type="RefSeq" id="WP_164015277.1">
    <property type="nucleotide sequence ID" value="NZ_WUFT01000023.1"/>
</dbReference>
<dbReference type="SUPFAM" id="SSF160113">
    <property type="entry name" value="YegP-like"/>
    <property type="match status" value="1"/>
</dbReference>
<dbReference type="InterPro" id="IPR010879">
    <property type="entry name" value="DUF1508"/>
</dbReference>
<reference evidence="2 3" key="1">
    <citation type="submission" date="2019-12" db="EMBL/GenBank/DDBJ databases">
        <title>Rhizobium genotypes associated with high levels of biological nitrogen fixation by grain legumes in a temperate-maritime cropping system.</title>
        <authorList>
            <person name="Maluk M."/>
            <person name="Francesc Ferrando Molina F."/>
            <person name="Lopez Del Egido L."/>
            <person name="Lafos M."/>
            <person name="Langarica-Fuentes A."/>
            <person name="Gebre Yohannes G."/>
            <person name="Young M.W."/>
            <person name="Martin P."/>
            <person name="Gantlett R."/>
            <person name="Kenicer G."/>
            <person name="Hawes C."/>
            <person name="Begg G.S."/>
            <person name="Quilliam R.S."/>
            <person name="Squire G.R."/>
            <person name="Poole P.S."/>
            <person name="Young P.W."/>
            <person name="Iannetta P.M."/>
            <person name="James E.K."/>
        </authorList>
    </citation>
    <scope>NUCLEOTIDE SEQUENCE [LARGE SCALE GENOMIC DNA]</scope>
    <source>
        <strain evidence="2 3">JHI366</strain>
    </source>
</reference>
<dbReference type="Gene3D" id="3.30.160.160">
    <property type="entry name" value="YegP-like"/>
    <property type="match status" value="1"/>
</dbReference>
<accession>A0A7K3UKI5</accession>
<dbReference type="AlphaFoldDB" id="A0A7K3UKI5"/>
<evidence type="ECO:0000313" key="2">
    <source>
        <dbReference type="EMBL" id="NEJ74200.1"/>
    </source>
</evidence>